<comment type="caution">
    <text evidence="3">The sequence shown here is derived from an EMBL/GenBank/DDBJ whole genome shotgun (WGS) entry which is preliminary data.</text>
</comment>
<feature type="transmembrane region" description="Helical" evidence="2">
    <location>
        <begin position="220"/>
        <end position="242"/>
    </location>
</feature>
<dbReference type="PROSITE" id="PS50231">
    <property type="entry name" value="RICIN_B_LECTIN"/>
    <property type="match status" value="1"/>
</dbReference>
<accession>A0ABN0TRP9</accession>
<name>A0ABN0TRP9_9ACTN</name>
<dbReference type="Gene3D" id="2.60.40.10">
    <property type="entry name" value="Immunoglobulins"/>
    <property type="match status" value="1"/>
</dbReference>
<keyword evidence="2" id="KW-0472">Membrane</keyword>
<proteinExistence type="predicted"/>
<feature type="compositionally biased region" description="Low complexity" evidence="1">
    <location>
        <begin position="285"/>
        <end position="302"/>
    </location>
</feature>
<feature type="compositionally biased region" description="Polar residues" evidence="1">
    <location>
        <begin position="264"/>
        <end position="273"/>
    </location>
</feature>
<feature type="region of interest" description="Disordered" evidence="1">
    <location>
        <begin position="256"/>
        <end position="303"/>
    </location>
</feature>
<keyword evidence="2" id="KW-1133">Transmembrane helix</keyword>
<dbReference type="EMBL" id="BAAAGX010000006">
    <property type="protein sequence ID" value="GAA0228488.1"/>
    <property type="molecule type" value="Genomic_DNA"/>
</dbReference>
<evidence type="ECO:0000313" key="3">
    <source>
        <dbReference type="EMBL" id="GAA0228488.1"/>
    </source>
</evidence>
<keyword evidence="4" id="KW-1185">Reference proteome</keyword>
<dbReference type="Proteomes" id="UP001500967">
    <property type="component" value="Unassembled WGS sequence"/>
</dbReference>
<evidence type="ECO:0000313" key="4">
    <source>
        <dbReference type="Proteomes" id="UP001500967"/>
    </source>
</evidence>
<organism evidence="3 4">
    <name type="scientific">Cryptosporangium japonicum</name>
    <dbReference type="NCBI Taxonomy" id="80872"/>
    <lineage>
        <taxon>Bacteria</taxon>
        <taxon>Bacillati</taxon>
        <taxon>Actinomycetota</taxon>
        <taxon>Actinomycetes</taxon>
        <taxon>Cryptosporangiales</taxon>
        <taxon>Cryptosporangiaceae</taxon>
        <taxon>Cryptosporangium</taxon>
    </lineage>
</organism>
<evidence type="ECO:0000256" key="2">
    <source>
        <dbReference type="SAM" id="Phobius"/>
    </source>
</evidence>
<protein>
    <recommendedName>
        <fullName evidence="5">Ricin-type beta-trefoil lectin protein</fullName>
    </recommendedName>
</protein>
<evidence type="ECO:0008006" key="5">
    <source>
        <dbReference type="Google" id="ProtNLM"/>
    </source>
</evidence>
<dbReference type="InterPro" id="IPR035992">
    <property type="entry name" value="Ricin_B-like_lectins"/>
</dbReference>
<dbReference type="Gene3D" id="2.80.10.50">
    <property type="match status" value="1"/>
</dbReference>
<dbReference type="InterPro" id="IPR013783">
    <property type="entry name" value="Ig-like_fold"/>
</dbReference>
<keyword evidence="2" id="KW-0812">Transmembrane</keyword>
<evidence type="ECO:0000256" key="1">
    <source>
        <dbReference type="SAM" id="MobiDB-lite"/>
    </source>
</evidence>
<reference evidence="3 4" key="1">
    <citation type="journal article" date="2019" name="Int. J. Syst. Evol. Microbiol.">
        <title>The Global Catalogue of Microorganisms (GCM) 10K type strain sequencing project: providing services to taxonomists for standard genome sequencing and annotation.</title>
        <authorList>
            <consortium name="The Broad Institute Genomics Platform"/>
            <consortium name="The Broad Institute Genome Sequencing Center for Infectious Disease"/>
            <person name="Wu L."/>
            <person name="Ma J."/>
        </authorList>
    </citation>
    <scope>NUCLEOTIDE SEQUENCE [LARGE SCALE GENOMIC DNA]</scope>
    <source>
        <strain evidence="3 4">JCM 10425</strain>
    </source>
</reference>
<dbReference type="SUPFAM" id="SSF50370">
    <property type="entry name" value="Ricin B-like lectins"/>
    <property type="match status" value="1"/>
</dbReference>
<sequence length="442" mass="47279">MEPASVPVEPGGSAKVTLTVRNEDDTVSEYSFSVVGAPAPWTTVEPSTLRLYPGARGTVTVTFAPPRTAAAPAGPTPYGVRVRSQQNQNLFDVAEGRVDVSPFSDVRAELYPVTVRGRLGATPRLTFQNNGNAPVDVTVGARDDEDALRFRPTPAAMRVAPGSTLSAGVRIQARGLNLFRGEQRLPFAVTSQLGGPGVDAFGSRLESRGTFVRRPLLPRWLYVVAAALVALALLSSGVYYGARAFRNAPPAAVAVPTGAPPTGQAQDVGNGQTAPPPPPDQQNTGDAQPDQQDQQGQQGQQQSLVISGARVGDLLTRPTDSTDVGLLARASQPARDYQRWIVLPAGDDTVVLVPATSSTLVLEQRRGEAEVRLRETSTDDIRRGRVDDRQKWRVEDKGNNRSQITNVDTGDCLTDMGTGNKVVASDCTGDLENQQRWQLLQN</sequence>
<gene>
    <name evidence="3" type="ORF">GCM10009539_12370</name>
</gene>